<dbReference type="SUPFAM" id="SSF51430">
    <property type="entry name" value="NAD(P)-linked oxidoreductase"/>
    <property type="match status" value="1"/>
</dbReference>
<keyword evidence="6" id="KW-1185">Reference proteome</keyword>
<evidence type="ECO:0000313" key="5">
    <source>
        <dbReference type="EMBL" id="SDM17081.1"/>
    </source>
</evidence>
<name>A0A1G9R1Q9_9FIRM</name>
<dbReference type="AlphaFoldDB" id="A0A1G9R1Q9"/>
<feature type="domain" description="4Fe-4S ferredoxin-type" evidence="4">
    <location>
        <begin position="294"/>
        <end position="323"/>
    </location>
</feature>
<dbReference type="InterPro" id="IPR017896">
    <property type="entry name" value="4Fe4S_Fe-S-bd"/>
</dbReference>
<accession>A0A1G9R1Q9</accession>
<dbReference type="GO" id="GO:0046872">
    <property type="term" value="F:metal ion binding"/>
    <property type="evidence" value="ECO:0007669"/>
    <property type="project" value="UniProtKB-KW"/>
</dbReference>
<evidence type="ECO:0000313" key="6">
    <source>
        <dbReference type="Proteomes" id="UP000199068"/>
    </source>
</evidence>
<evidence type="ECO:0000256" key="3">
    <source>
        <dbReference type="ARBA" id="ARBA00023014"/>
    </source>
</evidence>
<organism evidence="5 6">
    <name type="scientific">Romboutsia lituseburensis DSM 797</name>
    <dbReference type="NCBI Taxonomy" id="1121325"/>
    <lineage>
        <taxon>Bacteria</taxon>
        <taxon>Bacillati</taxon>
        <taxon>Bacillota</taxon>
        <taxon>Clostridia</taxon>
        <taxon>Peptostreptococcales</taxon>
        <taxon>Peptostreptococcaceae</taxon>
        <taxon>Romboutsia</taxon>
    </lineage>
</organism>
<gene>
    <name evidence="5" type="ORF">SAMN04515677_10643</name>
</gene>
<dbReference type="Pfam" id="PF13534">
    <property type="entry name" value="Fer4_17"/>
    <property type="match status" value="1"/>
</dbReference>
<dbReference type="PROSITE" id="PS51379">
    <property type="entry name" value="4FE4S_FER_2"/>
    <property type="match status" value="1"/>
</dbReference>
<dbReference type="PANTHER" id="PTHR43312:SF1">
    <property type="entry name" value="NADP-DEPENDENT OXIDOREDUCTASE DOMAIN-CONTAINING PROTEIN"/>
    <property type="match status" value="1"/>
</dbReference>
<reference evidence="5 6" key="1">
    <citation type="submission" date="2016-10" db="EMBL/GenBank/DDBJ databases">
        <authorList>
            <person name="de Groot N.N."/>
        </authorList>
    </citation>
    <scope>NUCLEOTIDE SEQUENCE [LARGE SCALE GENOMIC DNA]</scope>
    <source>
        <strain evidence="5 6">DSM 797</strain>
    </source>
</reference>
<dbReference type="CDD" id="cd19100">
    <property type="entry name" value="AKR_unchar"/>
    <property type="match status" value="1"/>
</dbReference>
<evidence type="ECO:0000256" key="2">
    <source>
        <dbReference type="ARBA" id="ARBA00023004"/>
    </source>
</evidence>
<dbReference type="PROSITE" id="PS00198">
    <property type="entry name" value="4FE4S_FER_1"/>
    <property type="match status" value="1"/>
</dbReference>
<dbReference type="PANTHER" id="PTHR43312">
    <property type="entry name" value="D-THREO-ALDOSE 1-DEHYDROGENASE"/>
    <property type="match status" value="1"/>
</dbReference>
<keyword evidence="1" id="KW-0479">Metal-binding</keyword>
<dbReference type="STRING" id="1121325.SAMN04515677_10643"/>
<dbReference type="InterPro" id="IPR023210">
    <property type="entry name" value="NADP_OxRdtase_dom"/>
</dbReference>
<dbReference type="InterPro" id="IPR036812">
    <property type="entry name" value="NAD(P)_OxRdtase_dom_sf"/>
</dbReference>
<dbReference type="RefSeq" id="WP_092726526.1">
    <property type="nucleotide sequence ID" value="NZ_FNGW01000006.1"/>
</dbReference>
<keyword evidence="2" id="KW-0408">Iron</keyword>
<dbReference type="GO" id="GO:0051536">
    <property type="term" value="F:iron-sulfur cluster binding"/>
    <property type="evidence" value="ECO:0007669"/>
    <property type="project" value="UniProtKB-KW"/>
</dbReference>
<dbReference type="Pfam" id="PF00248">
    <property type="entry name" value="Aldo_ket_red"/>
    <property type="match status" value="2"/>
</dbReference>
<sequence>MRLLGNTGMKIKRVGFGGIPIQRISQKDTNDVINELEKQGINFIDTARGYTVSEEYIGNSLEGRRKNFFIATKSMSRSYESMKNDIEISLRNLKTDYIDLYQIHNLKSEEYEDIFNEDKAYRALLEAKSEGKIKHIGITSHSLETIEKVVEDDKFETIQFPYNIVEDQADDVFKKANEKGIGIIVMKPLAGGALDDATLAIKYILSKSYIDVAIPGMDSIEQVRQNTDVLKDLKLNQEDNEKIEEIRKSLGNRFCRRCEYCLPCPVGVNIPANFLLEGYYTRYNLKDWAIQRYEATNGKASECINCGLCETKCPYDLPIRDMLKDVANKLG</sequence>
<proteinExistence type="predicted"/>
<dbReference type="InterPro" id="IPR053135">
    <property type="entry name" value="AKR2_Oxidoreductase"/>
</dbReference>
<evidence type="ECO:0000259" key="4">
    <source>
        <dbReference type="PROSITE" id="PS51379"/>
    </source>
</evidence>
<keyword evidence="3" id="KW-0411">Iron-sulfur</keyword>
<dbReference type="Proteomes" id="UP000199068">
    <property type="component" value="Unassembled WGS sequence"/>
</dbReference>
<evidence type="ECO:0000256" key="1">
    <source>
        <dbReference type="ARBA" id="ARBA00022723"/>
    </source>
</evidence>
<dbReference type="SUPFAM" id="SSF46548">
    <property type="entry name" value="alpha-helical ferredoxin"/>
    <property type="match status" value="1"/>
</dbReference>
<dbReference type="Gene3D" id="3.20.20.100">
    <property type="entry name" value="NADP-dependent oxidoreductase domain"/>
    <property type="match status" value="1"/>
</dbReference>
<dbReference type="EMBL" id="FNGW01000006">
    <property type="protein sequence ID" value="SDM17081.1"/>
    <property type="molecule type" value="Genomic_DNA"/>
</dbReference>
<dbReference type="InterPro" id="IPR017900">
    <property type="entry name" value="4Fe4S_Fe_S_CS"/>
</dbReference>
<protein>
    <submittedName>
        <fullName evidence="5">Predicted oxidoreductase of the aldo/keto reductase family</fullName>
    </submittedName>
</protein>